<proteinExistence type="predicted"/>
<dbReference type="PANTHER" id="PTHR43625:SF40">
    <property type="entry name" value="ALDO-KETO REDUCTASE YAKC [NADP(+)]"/>
    <property type="match status" value="1"/>
</dbReference>
<dbReference type="RefSeq" id="WP_035573148.1">
    <property type="nucleotide sequence ID" value="NZ_ARYH01000003.1"/>
</dbReference>
<evidence type="ECO:0000256" key="1">
    <source>
        <dbReference type="ARBA" id="ARBA00023002"/>
    </source>
</evidence>
<dbReference type="InterPro" id="IPR020471">
    <property type="entry name" value="AKR"/>
</dbReference>
<reference evidence="3 4" key="1">
    <citation type="journal article" date="2014" name="Antonie Van Leeuwenhoek">
        <title>Hyphomonas beringensis sp. nov. and Hyphomonas chukchiensis sp. nov., isolated from surface seawater of the Bering Sea and Chukchi Sea.</title>
        <authorList>
            <person name="Li C."/>
            <person name="Lai Q."/>
            <person name="Li G."/>
            <person name="Dong C."/>
            <person name="Wang J."/>
            <person name="Liao Y."/>
            <person name="Shao Z."/>
        </authorList>
    </citation>
    <scope>NUCLEOTIDE SEQUENCE [LARGE SCALE GENOMIC DNA]</scope>
    <source>
        <strain evidence="3 4">MHS-3</strain>
    </source>
</reference>
<name>A0A069E0Y4_9PROT</name>
<comment type="caution">
    <text evidence="3">The sequence shown here is derived from an EMBL/GenBank/DDBJ whole genome shotgun (WGS) entry which is preliminary data.</text>
</comment>
<dbReference type="InterPro" id="IPR050791">
    <property type="entry name" value="Aldo-Keto_reductase"/>
</dbReference>
<dbReference type="Gene3D" id="3.20.20.100">
    <property type="entry name" value="NADP-dependent oxidoreductase domain"/>
    <property type="match status" value="1"/>
</dbReference>
<dbReference type="GO" id="GO:0016491">
    <property type="term" value="F:oxidoreductase activity"/>
    <property type="evidence" value="ECO:0007669"/>
    <property type="project" value="UniProtKB-KW"/>
</dbReference>
<protein>
    <submittedName>
        <fullName evidence="3">Aldo/keto reductase family oxidoreductase</fullName>
    </submittedName>
</protein>
<evidence type="ECO:0000259" key="2">
    <source>
        <dbReference type="Pfam" id="PF00248"/>
    </source>
</evidence>
<dbReference type="OrthoDB" id="9803483at2"/>
<dbReference type="InterPro" id="IPR036812">
    <property type="entry name" value="NAD(P)_OxRdtase_dom_sf"/>
</dbReference>
<dbReference type="eggNOG" id="COG0667">
    <property type="taxonomic scope" value="Bacteria"/>
</dbReference>
<sequence length="338" mass="37044">MGVQRRKIGDREVYPVGLGCMNICHAYGPPLPEDEAKALLTRSLDLGYDFLDTATIYGVGRSEELIGEALGHRRQEYFLASKCVLDVRDGERVLDGRPEAIKAACEASLKRLKTDVIDLYYLHRPDPNVPIEDSVGALADLVSEGKIRFAGLSEMGAEDLRRGAAVHPIAAMQSEYSLWVRNPEIAVMQACEELGTALVAFSPVGRGFLADPPADPANFHETDMRVRAFPRFRPEYYSGNLPLLAEAKAMAEEAGCSVAQLAIAWTLAKGPNVLPIPGTTNLKHLEENHRAAEVTLTPEQVARLDAHFAPERAVGPRYNRIGQATVTTEMYDFEKANG</sequence>
<dbReference type="Proteomes" id="UP000027446">
    <property type="component" value="Unassembled WGS sequence"/>
</dbReference>
<dbReference type="PRINTS" id="PR00069">
    <property type="entry name" value="ALDKETRDTASE"/>
</dbReference>
<dbReference type="PATRIC" id="fig|1280949.3.peg.3005"/>
<dbReference type="SUPFAM" id="SSF51430">
    <property type="entry name" value="NAD(P)-linked oxidoreductase"/>
    <property type="match status" value="1"/>
</dbReference>
<dbReference type="AlphaFoldDB" id="A0A069E0Y4"/>
<keyword evidence="1" id="KW-0560">Oxidoreductase</keyword>
<gene>
    <name evidence="3" type="ORF">HAD_14827</name>
</gene>
<organism evidence="3 4">
    <name type="scientific">Hyphomonas adhaerens MHS-3</name>
    <dbReference type="NCBI Taxonomy" id="1280949"/>
    <lineage>
        <taxon>Bacteria</taxon>
        <taxon>Pseudomonadati</taxon>
        <taxon>Pseudomonadota</taxon>
        <taxon>Alphaproteobacteria</taxon>
        <taxon>Hyphomonadales</taxon>
        <taxon>Hyphomonadaceae</taxon>
        <taxon>Hyphomonas</taxon>
    </lineage>
</organism>
<dbReference type="EMBL" id="ARYH01000003">
    <property type="protein sequence ID" value="KCZ82971.1"/>
    <property type="molecule type" value="Genomic_DNA"/>
</dbReference>
<evidence type="ECO:0000313" key="3">
    <source>
        <dbReference type="EMBL" id="KCZ82971.1"/>
    </source>
</evidence>
<dbReference type="GO" id="GO:0005737">
    <property type="term" value="C:cytoplasm"/>
    <property type="evidence" value="ECO:0007669"/>
    <property type="project" value="TreeGrafter"/>
</dbReference>
<dbReference type="InterPro" id="IPR023210">
    <property type="entry name" value="NADP_OxRdtase_dom"/>
</dbReference>
<feature type="domain" description="NADP-dependent oxidoreductase" evidence="2">
    <location>
        <begin position="16"/>
        <end position="307"/>
    </location>
</feature>
<keyword evidence="4" id="KW-1185">Reference proteome</keyword>
<dbReference type="Pfam" id="PF00248">
    <property type="entry name" value="Aldo_ket_red"/>
    <property type="match status" value="1"/>
</dbReference>
<evidence type="ECO:0000313" key="4">
    <source>
        <dbReference type="Proteomes" id="UP000027446"/>
    </source>
</evidence>
<dbReference type="STRING" id="1280949.HAD_14827"/>
<dbReference type="PANTHER" id="PTHR43625">
    <property type="entry name" value="AFLATOXIN B1 ALDEHYDE REDUCTASE"/>
    <property type="match status" value="1"/>
</dbReference>
<accession>A0A069E0Y4</accession>